<dbReference type="CDD" id="cd00637">
    <property type="entry name" value="7tm_classA_rhodopsin-like"/>
    <property type="match status" value="1"/>
</dbReference>
<evidence type="ECO:0000256" key="6">
    <source>
        <dbReference type="ARBA" id="ARBA00023136"/>
    </source>
</evidence>
<dbReference type="PROSITE" id="PS50262">
    <property type="entry name" value="G_PROTEIN_RECEP_F1_2"/>
    <property type="match status" value="1"/>
</dbReference>
<evidence type="ECO:0000256" key="7">
    <source>
        <dbReference type="ARBA" id="ARBA00023170"/>
    </source>
</evidence>
<protein>
    <recommendedName>
        <fullName evidence="10">G-protein coupled receptors family 1 profile domain-containing protein</fullName>
    </recommendedName>
</protein>
<dbReference type="GO" id="GO:0007218">
    <property type="term" value="P:neuropeptide signaling pathway"/>
    <property type="evidence" value="ECO:0007669"/>
    <property type="project" value="TreeGrafter"/>
</dbReference>
<feature type="non-terminal residue" evidence="11">
    <location>
        <position position="1"/>
    </location>
</feature>
<dbReference type="SUPFAM" id="SSF81321">
    <property type="entry name" value="Family A G protein-coupled receptor-like"/>
    <property type="match status" value="1"/>
</dbReference>
<evidence type="ECO:0000256" key="1">
    <source>
        <dbReference type="ARBA" id="ARBA00004651"/>
    </source>
</evidence>
<keyword evidence="2" id="KW-1003">Cell membrane</keyword>
<dbReference type="Pfam" id="PF00001">
    <property type="entry name" value="7tm_1"/>
    <property type="match status" value="1"/>
</dbReference>
<keyword evidence="3 9" id="KW-0812">Transmembrane</keyword>
<evidence type="ECO:0000256" key="3">
    <source>
        <dbReference type="ARBA" id="ARBA00022692"/>
    </source>
</evidence>
<keyword evidence="4 9" id="KW-1133">Transmembrane helix</keyword>
<evidence type="ECO:0000256" key="2">
    <source>
        <dbReference type="ARBA" id="ARBA00022475"/>
    </source>
</evidence>
<evidence type="ECO:0000256" key="5">
    <source>
        <dbReference type="ARBA" id="ARBA00023040"/>
    </source>
</evidence>
<name>A0A0B6YR76_9EUPU</name>
<evidence type="ECO:0000256" key="8">
    <source>
        <dbReference type="ARBA" id="ARBA00023224"/>
    </source>
</evidence>
<evidence type="ECO:0000313" key="11">
    <source>
        <dbReference type="EMBL" id="CEK58779.1"/>
    </source>
</evidence>
<dbReference type="Gene3D" id="1.20.1070.10">
    <property type="entry name" value="Rhodopsin 7-helix transmembrane proteins"/>
    <property type="match status" value="1"/>
</dbReference>
<keyword evidence="5" id="KW-0297">G-protein coupled receptor</keyword>
<feature type="non-terminal residue" evidence="11">
    <location>
        <position position="169"/>
    </location>
</feature>
<evidence type="ECO:0000256" key="9">
    <source>
        <dbReference type="SAM" id="Phobius"/>
    </source>
</evidence>
<dbReference type="EMBL" id="HACG01011914">
    <property type="protein sequence ID" value="CEK58779.1"/>
    <property type="molecule type" value="Transcribed_RNA"/>
</dbReference>
<feature type="transmembrane region" description="Helical" evidence="9">
    <location>
        <begin position="16"/>
        <end position="37"/>
    </location>
</feature>
<keyword evidence="6 9" id="KW-0472">Membrane</keyword>
<keyword evidence="8" id="KW-0807">Transducer</keyword>
<dbReference type="GO" id="GO:0008528">
    <property type="term" value="F:G protein-coupled peptide receptor activity"/>
    <property type="evidence" value="ECO:0007669"/>
    <property type="project" value="TreeGrafter"/>
</dbReference>
<sequence length="169" mass="18901">NIHLHQHLHLDFFCKLYQFLSTCSVPLSAFIMVAIAVDRYFSICHPFVNVVTPRRARIALFFLVLLAFTFGSITACFYTAHRSDTQANHSSTGPRSVSINDTLNVNLLNDVKQMTTYLFETPGSLLTTEPSQLLTDTNVNVVNDSTVLRRFHTSTTDATSVAVNTEKVN</sequence>
<comment type="subcellular location">
    <subcellularLocation>
        <location evidence="1">Cell membrane</location>
        <topology evidence="1">Multi-pass membrane protein</topology>
    </subcellularLocation>
</comment>
<dbReference type="PANTHER" id="PTHR24230">
    <property type="entry name" value="G-PROTEIN COUPLED RECEPTOR"/>
    <property type="match status" value="1"/>
</dbReference>
<feature type="domain" description="G-protein coupled receptors family 1 profile" evidence="10">
    <location>
        <begin position="1"/>
        <end position="70"/>
    </location>
</feature>
<reference evidence="11" key="1">
    <citation type="submission" date="2014-12" db="EMBL/GenBank/DDBJ databases">
        <title>Insight into the proteome of Arion vulgaris.</title>
        <authorList>
            <person name="Aradska J."/>
            <person name="Bulat T."/>
            <person name="Smidak R."/>
            <person name="Sarate P."/>
            <person name="Gangsoo J."/>
            <person name="Sialana F."/>
            <person name="Bilban M."/>
            <person name="Lubec G."/>
        </authorList>
    </citation>
    <scope>NUCLEOTIDE SEQUENCE</scope>
    <source>
        <tissue evidence="11">Skin</tissue>
    </source>
</reference>
<keyword evidence="7" id="KW-0675">Receptor</keyword>
<evidence type="ECO:0000259" key="10">
    <source>
        <dbReference type="PROSITE" id="PS50262"/>
    </source>
</evidence>
<organism evidence="11">
    <name type="scientific">Arion vulgaris</name>
    <dbReference type="NCBI Taxonomy" id="1028688"/>
    <lineage>
        <taxon>Eukaryota</taxon>
        <taxon>Metazoa</taxon>
        <taxon>Spiralia</taxon>
        <taxon>Lophotrochozoa</taxon>
        <taxon>Mollusca</taxon>
        <taxon>Gastropoda</taxon>
        <taxon>Heterobranchia</taxon>
        <taxon>Euthyneura</taxon>
        <taxon>Panpulmonata</taxon>
        <taxon>Eupulmonata</taxon>
        <taxon>Stylommatophora</taxon>
        <taxon>Helicina</taxon>
        <taxon>Arionoidea</taxon>
        <taxon>Arionidae</taxon>
        <taxon>Arion</taxon>
    </lineage>
</organism>
<dbReference type="AlphaFoldDB" id="A0A0B6YR76"/>
<feature type="transmembrane region" description="Helical" evidence="9">
    <location>
        <begin position="58"/>
        <end position="80"/>
    </location>
</feature>
<accession>A0A0B6YR76</accession>
<dbReference type="PANTHER" id="PTHR24230:SF158">
    <property type="entry name" value="G-PROTEIN COUPLED RECEPTORS FAMILY 1 PROFILE DOMAIN-CONTAINING PROTEIN"/>
    <property type="match status" value="1"/>
</dbReference>
<gene>
    <name evidence="11" type="primary">ORF34175</name>
</gene>
<dbReference type="PROSITE" id="PS00237">
    <property type="entry name" value="G_PROTEIN_RECEP_F1_1"/>
    <property type="match status" value="1"/>
</dbReference>
<dbReference type="InterPro" id="IPR000276">
    <property type="entry name" value="GPCR_Rhodpsn"/>
</dbReference>
<proteinExistence type="predicted"/>
<evidence type="ECO:0000256" key="4">
    <source>
        <dbReference type="ARBA" id="ARBA00022989"/>
    </source>
</evidence>
<dbReference type="InterPro" id="IPR017452">
    <property type="entry name" value="GPCR_Rhodpsn_7TM"/>
</dbReference>
<dbReference type="GO" id="GO:0005886">
    <property type="term" value="C:plasma membrane"/>
    <property type="evidence" value="ECO:0007669"/>
    <property type="project" value="UniProtKB-SubCell"/>
</dbReference>